<dbReference type="EMBL" id="JACHIU010000001">
    <property type="protein sequence ID" value="MBB6470738.1"/>
    <property type="molecule type" value="Genomic_DNA"/>
</dbReference>
<dbReference type="Proteomes" id="UP000555564">
    <property type="component" value="Unassembled WGS sequence"/>
</dbReference>
<name>A0A7X0I934_9ACTN</name>
<keyword evidence="1" id="KW-0472">Membrane</keyword>
<evidence type="ECO:0000313" key="2">
    <source>
        <dbReference type="EMBL" id="MBB6470738.1"/>
    </source>
</evidence>
<proteinExistence type="predicted"/>
<reference evidence="2 3" key="1">
    <citation type="submission" date="2020-08" db="EMBL/GenBank/DDBJ databases">
        <title>Sequencing the genomes of 1000 actinobacteria strains.</title>
        <authorList>
            <person name="Klenk H.-P."/>
        </authorList>
    </citation>
    <scope>NUCLEOTIDE SEQUENCE [LARGE SCALE GENOMIC DNA]</scope>
    <source>
        <strain evidence="2 3">DSM 44936</strain>
    </source>
</reference>
<organism evidence="2 3">
    <name type="scientific">Sphaerisporangium rubeum</name>
    <dbReference type="NCBI Taxonomy" id="321317"/>
    <lineage>
        <taxon>Bacteria</taxon>
        <taxon>Bacillati</taxon>
        <taxon>Actinomycetota</taxon>
        <taxon>Actinomycetes</taxon>
        <taxon>Streptosporangiales</taxon>
        <taxon>Streptosporangiaceae</taxon>
        <taxon>Sphaerisporangium</taxon>
    </lineage>
</organism>
<keyword evidence="1" id="KW-0812">Transmembrane</keyword>
<keyword evidence="3" id="KW-1185">Reference proteome</keyword>
<gene>
    <name evidence="2" type="ORF">BJ992_000169</name>
</gene>
<evidence type="ECO:0000313" key="3">
    <source>
        <dbReference type="Proteomes" id="UP000555564"/>
    </source>
</evidence>
<protein>
    <submittedName>
        <fullName evidence="2">Uncharacterized protein</fullName>
    </submittedName>
</protein>
<dbReference type="AlphaFoldDB" id="A0A7X0I934"/>
<feature type="transmembrane region" description="Helical" evidence="1">
    <location>
        <begin position="17"/>
        <end position="38"/>
    </location>
</feature>
<evidence type="ECO:0000256" key="1">
    <source>
        <dbReference type="SAM" id="Phobius"/>
    </source>
</evidence>
<dbReference type="RefSeq" id="WP_281390240.1">
    <property type="nucleotide sequence ID" value="NZ_BAAALO010000006.1"/>
</dbReference>
<sequence>MASPCEGRRCGVLDEGLVLLLAWGQLIAMVGALAYFLLRGRV</sequence>
<comment type="caution">
    <text evidence="2">The sequence shown here is derived from an EMBL/GenBank/DDBJ whole genome shotgun (WGS) entry which is preliminary data.</text>
</comment>
<accession>A0A7X0I934</accession>
<keyword evidence="1" id="KW-1133">Transmembrane helix</keyword>